<keyword evidence="8" id="KW-1185">Reference proteome</keyword>
<comment type="subunit">
    <text evidence="2">Homotetramer.</text>
</comment>
<dbReference type="PANTHER" id="PTHR11066:SF34">
    <property type="entry name" value="ACYL-COENZYME A THIOESTERASE 8"/>
    <property type="match status" value="1"/>
</dbReference>
<accession>A0AAN7HXY1</accession>
<dbReference type="InterPro" id="IPR049449">
    <property type="entry name" value="TesB_ACOT8-like_N"/>
</dbReference>
<dbReference type="CDD" id="cd03445">
    <property type="entry name" value="Thioesterase_II_repeat2"/>
    <property type="match status" value="1"/>
</dbReference>
<dbReference type="RefSeq" id="XP_064677993.1">
    <property type="nucleotide sequence ID" value="XM_064831713.1"/>
</dbReference>
<sequence length="352" mass="39128">MSVFDSKINFRDNYDEGIIEKVEEEVDFAQKMRNAVDVQLIDTNLYMSKEPWLPWGSRGAFGGQIVAQSLRAAWDTVEEDFAVHSLHAYFILACSVEIPVIYSVQRVRDGRSYATRMVKAMQRGKAIFACSCSFVKPDDSVTLSHQTTMPETVDPNTLPSDIEVLQNTLAITESIPEAVKQRAQKKLEDNLPVDSRAVLTLSPQQVITGSVEPNTHSRRWFKTRGLLNDDMKLHACIIAYASDSGFITTAAAANGYLINSRSLGMIASLDHSIWFHTPARADKWLLYDVHSPRTNSGRGMVFGKIYSQDGTLVATTAQEGIIRLSEGEQEKRRKKAAAALQDDINAPAVSKL</sequence>
<dbReference type="PANTHER" id="PTHR11066">
    <property type="entry name" value="ACYL-COA THIOESTERASE"/>
    <property type="match status" value="1"/>
</dbReference>
<name>A0AAN7HXY1_9FUNG</name>
<dbReference type="GO" id="GO:0047617">
    <property type="term" value="F:fatty acyl-CoA hydrolase activity"/>
    <property type="evidence" value="ECO:0007669"/>
    <property type="project" value="InterPro"/>
</dbReference>
<evidence type="ECO:0008006" key="9">
    <source>
        <dbReference type="Google" id="ProtNLM"/>
    </source>
</evidence>
<feature type="domain" description="Acyl-CoA thioesterase-like C-terminal" evidence="6">
    <location>
        <begin position="208"/>
        <end position="322"/>
    </location>
</feature>
<evidence type="ECO:0000256" key="3">
    <source>
        <dbReference type="ARBA" id="ARBA00022801"/>
    </source>
</evidence>
<dbReference type="GO" id="GO:0005782">
    <property type="term" value="C:peroxisomal matrix"/>
    <property type="evidence" value="ECO:0007669"/>
    <property type="project" value="TreeGrafter"/>
</dbReference>
<dbReference type="InterPro" id="IPR029069">
    <property type="entry name" value="HotDog_dom_sf"/>
</dbReference>
<dbReference type="Pfam" id="PF13622">
    <property type="entry name" value="4HBT_3"/>
    <property type="match status" value="1"/>
</dbReference>
<dbReference type="Proteomes" id="UP001304243">
    <property type="component" value="Unassembled WGS sequence"/>
</dbReference>
<keyword evidence="3" id="KW-0378">Hydrolase</keyword>
<dbReference type="Pfam" id="PF20789">
    <property type="entry name" value="4HBT_3C"/>
    <property type="match status" value="1"/>
</dbReference>
<dbReference type="GO" id="GO:0006637">
    <property type="term" value="P:acyl-CoA metabolic process"/>
    <property type="evidence" value="ECO:0007669"/>
    <property type="project" value="InterPro"/>
</dbReference>
<dbReference type="SUPFAM" id="SSF54637">
    <property type="entry name" value="Thioesterase/thiol ester dehydrase-isomerase"/>
    <property type="match status" value="2"/>
</dbReference>
<evidence type="ECO:0000256" key="1">
    <source>
        <dbReference type="ARBA" id="ARBA00006538"/>
    </source>
</evidence>
<feature type="domain" description="Acyl-CoA thioesterase-like N-terminal HotDog" evidence="5">
    <location>
        <begin position="54"/>
        <end position="134"/>
    </location>
</feature>
<dbReference type="InterPro" id="IPR042171">
    <property type="entry name" value="Acyl-CoA_hotdog"/>
</dbReference>
<keyword evidence="4" id="KW-0443">Lipid metabolism</keyword>
<evidence type="ECO:0000313" key="7">
    <source>
        <dbReference type="EMBL" id="KAK4511327.1"/>
    </source>
</evidence>
<evidence type="ECO:0000256" key="2">
    <source>
        <dbReference type="ARBA" id="ARBA00011881"/>
    </source>
</evidence>
<gene>
    <name evidence="7" type="ORF">ATC70_012542</name>
</gene>
<dbReference type="AlphaFoldDB" id="A0AAN7HXY1"/>
<dbReference type="InterPro" id="IPR049450">
    <property type="entry name" value="ACOT8-like_C"/>
</dbReference>
<dbReference type="EMBL" id="JASEJX010000030">
    <property type="protein sequence ID" value="KAK4511327.1"/>
    <property type="molecule type" value="Genomic_DNA"/>
</dbReference>
<comment type="similarity">
    <text evidence="1">Belongs to the C/M/P thioester hydrolase family.</text>
</comment>
<evidence type="ECO:0000259" key="6">
    <source>
        <dbReference type="Pfam" id="PF20789"/>
    </source>
</evidence>
<dbReference type="InterPro" id="IPR003703">
    <property type="entry name" value="Acyl_CoA_thio"/>
</dbReference>
<protein>
    <recommendedName>
        <fullName evidence="9">Acyl-CoA thioesterase</fullName>
    </recommendedName>
</protein>
<dbReference type="GO" id="GO:0009062">
    <property type="term" value="P:fatty acid catabolic process"/>
    <property type="evidence" value="ECO:0007669"/>
    <property type="project" value="TreeGrafter"/>
</dbReference>
<dbReference type="FunFam" id="2.40.160.210:FF:000001">
    <property type="entry name" value="Acyl-CoA thioesterase II"/>
    <property type="match status" value="1"/>
</dbReference>
<proteinExistence type="inferred from homology"/>
<dbReference type="Gene3D" id="2.40.160.210">
    <property type="entry name" value="Acyl-CoA thioesterase, double hotdog domain"/>
    <property type="match status" value="1"/>
</dbReference>
<comment type="caution">
    <text evidence="7">The sequence shown here is derived from an EMBL/GenBank/DDBJ whole genome shotgun (WGS) entry which is preliminary data.</text>
</comment>
<evidence type="ECO:0000256" key="4">
    <source>
        <dbReference type="ARBA" id="ARBA00023098"/>
    </source>
</evidence>
<organism evidence="7 8">
    <name type="scientific">Mucor velutinosus</name>
    <dbReference type="NCBI Taxonomy" id="708070"/>
    <lineage>
        <taxon>Eukaryota</taxon>
        <taxon>Fungi</taxon>
        <taxon>Fungi incertae sedis</taxon>
        <taxon>Mucoromycota</taxon>
        <taxon>Mucoromycotina</taxon>
        <taxon>Mucoromycetes</taxon>
        <taxon>Mucorales</taxon>
        <taxon>Mucorineae</taxon>
        <taxon>Mucoraceae</taxon>
        <taxon>Mucor</taxon>
    </lineage>
</organism>
<evidence type="ECO:0000259" key="5">
    <source>
        <dbReference type="Pfam" id="PF13622"/>
    </source>
</evidence>
<dbReference type="CDD" id="cd03444">
    <property type="entry name" value="Thioesterase_II_repeat1"/>
    <property type="match status" value="1"/>
</dbReference>
<dbReference type="GeneID" id="89956228"/>
<reference evidence="7 8" key="1">
    <citation type="submission" date="2022-11" db="EMBL/GenBank/DDBJ databases">
        <title>Mucor velutinosus strain NIH1002 WGS.</title>
        <authorList>
            <person name="Subramanian P."/>
            <person name="Mullikin J.C."/>
            <person name="Segre J.A."/>
            <person name="Zelazny A.M."/>
        </authorList>
    </citation>
    <scope>NUCLEOTIDE SEQUENCE [LARGE SCALE GENOMIC DNA]</scope>
    <source>
        <strain evidence="7 8">NIH1002</strain>
    </source>
</reference>
<evidence type="ECO:0000313" key="8">
    <source>
        <dbReference type="Proteomes" id="UP001304243"/>
    </source>
</evidence>